<comment type="caution">
    <text evidence="1">The sequence shown here is derived from an EMBL/GenBank/DDBJ whole genome shotgun (WGS) entry which is preliminary data.</text>
</comment>
<name>A0A1L9QSE7_9CYAN</name>
<proteinExistence type="predicted"/>
<keyword evidence="2" id="KW-1185">Reference proteome</keyword>
<dbReference type="AlphaFoldDB" id="A0A1L9QSE7"/>
<gene>
    <name evidence="1" type="ORF">BI308_10535</name>
</gene>
<evidence type="ECO:0000313" key="2">
    <source>
        <dbReference type="Proteomes" id="UP000183940"/>
    </source>
</evidence>
<reference evidence="1" key="1">
    <citation type="submission" date="2016-10" db="EMBL/GenBank/DDBJ databases">
        <title>CRISPR-Cas defence system in Roseofilum reptotaenium: evidence of a bacteriophage-cyanobacterium arms race in the coral black band disease.</title>
        <authorList>
            <person name="Buerger P."/>
            <person name="Wood-Charlson E.M."/>
            <person name="Weynberg K.D."/>
            <person name="Willis B."/>
            <person name="Van Oppen M.J."/>
        </authorList>
    </citation>
    <scope>NUCLEOTIDE SEQUENCE [LARGE SCALE GENOMIC DNA]</scope>
    <source>
        <strain evidence="1">AO1-A</strain>
    </source>
</reference>
<dbReference type="EMBL" id="MLAW01000015">
    <property type="protein sequence ID" value="OJJ25579.1"/>
    <property type="molecule type" value="Genomic_DNA"/>
</dbReference>
<organism evidence="1 2">
    <name type="scientific">Roseofilum reptotaenium AO1-A</name>
    <dbReference type="NCBI Taxonomy" id="1925591"/>
    <lineage>
        <taxon>Bacteria</taxon>
        <taxon>Bacillati</taxon>
        <taxon>Cyanobacteriota</taxon>
        <taxon>Cyanophyceae</taxon>
        <taxon>Desertifilales</taxon>
        <taxon>Desertifilaceae</taxon>
        <taxon>Roseofilum</taxon>
    </lineage>
</organism>
<sequence length="293" mass="31858">MADSIIELLDELPSDNLTVKMLNALDFVVPGEWENVVGCDRTIEVVTGETDSDRIRDIRNRAIELYNDTNNGYQGAIWFYKTIDNADKALGAAAMANKVGEKIGLLGFLNRLTPKADTTQSVDLCLKLVTELIAYSKLNGLPVLNPGQFVTELTEHYHGASLMRMAALVSVDGLLPLGPNFLQKVHSTLDEQGGSVLTRNPVFGAIANFIPGDDKLGFINETFGAVEGWMGNLVGSVGLTPESVFDHIGGFIDFSDDALDLVGAFLDQSTDYYRHTGIQTVARKLFLQAAEDV</sequence>
<protein>
    <submittedName>
        <fullName evidence="1">Uncharacterized protein</fullName>
    </submittedName>
</protein>
<dbReference type="Proteomes" id="UP000183940">
    <property type="component" value="Unassembled WGS sequence"/>
</dbReference>
<accession>A0A1L9QSE7</accession>
<dbReference type="STRING" id="1925591.BI308_10535"/>
<evidence type="ECO:0000313" key="1">
    <source>
        <dbReference type="EMBL" id="OJJ25579.1"/>
    </source>
</evidence>